<dbReference type="EMBL" id="CP054160">
    <property type="protein sequence ID" value="QKJ61111.1"/>
    <property type="molecule type" value="Genomic_DNA"/>
</dbReference>
<evidence type="ECO:0000313" key="2">
    <source>
        <dbReference type="Proteomes" id="UP000503464"/>
    </source>
</evidence>
<dbReference type="RefSeq" id="WP_161738805.1">
    <property type="nucleotide sequence ID" value="NZ_CP054160.3"/>
</dbReference>
<dbReference type="Proteomes" id="UP000503464">
    <property type="component" value="Chromosome"/>
</dbReference>
<proteinExistence type="predicted"/>
<dbReference type="AlphaFoldDB" id="A0AAE7ELT2"/>
<reference evidence="2" key="1">
    <citation type="submission" date="2020-03" db="EMBL/GenBank/DDBJ databases">
        <title>Genome sequences of seven Enterobacteriaceae strains isolated from Canadian wastewater treatment facilities.</title>
        <authorList>
            <person name="Huang H."/>
            <person name="Chmara J.T."/>
            <person name="Duceppe M.-O."/>
        </authorList>
    </citation>
    <scope>NUCLEOTIDE SEQUENCE [LARGE SCALE GENOMIC DNA]</scope>
    <source>
        <strain evidence="2">Biosolid 3</strain>
    </source>
</reference>
<organism evidence="1 2">
    <name type="scientific">Serratia fonticola</name>
    <dbReference type="NCBI Taxonomy" id="47917"/>
    <lineage>
        <taxon>Bacteria</taxon>
        <taxon>Pseudomonadati</taxon>
        <taxon>Pseudomonadota</taxon>
        <taxon>Gammaproteobacteria</taxon>
        <taxon>Enterobacterales</taxon>
        <taxon>Yersiniaceae</taxon>
        <taxon>Serratia</taxon>
    </lineage>
</organism>
<evidence type="ECO:0000313" key="1">
    <source>
        <dbReference type="EMBL" id="QKJ61111.1"/>
    </source>
</evidence>
<sequence>MINKFCKINSTSNFPKWDGGDFALWKFFPDDEVLVTGESRLWAYKAAFLQYNKDRILKYAQKERIPALLLGGVAVAEVAGTPERAKAYGVLQAYQLIDYFKNTGNTKSNATSVGSLAIQLRAAAETLGIDPRTLSSTQQLQLANCLLDDDFNISVVAKHLRELIVYDNPGITDTVNITDEQLVIAASRYNRGIERNRDDFVASMSAEIGNPIRDYSSYGRTIIKRRDIIKKILGI</sequence>
<name>A0AAE7ELT2_SERFO</name>
<gene>
    <name evidence="1" type="ORF">G9399_26075</name>
</gene>
<accession>A0AAE7ELT2</accession>
<protein>
    <submittedName>
        <fullName evidence="1">Uncharacterized protein</fullName>
    </submittedName>
</protein>